<keyword evidence="3 13" id="KW-0853">WD repeat</keyword>
<dbReference type="CDD" id="cd00200">
    <property type="entry name" value="WD40"/>
    <property type="match status" value="1"/>
</dbReference>
<comment type="similarity">
    <text evidence="9">Belongs to the WD repeat PRL1/PRL2 family.</text>
</comment>
<keyword evidence="15" id="KW-1185">Reference proteome</keyword>
<dbReference type="AlphaFoldDB" id="A0A158P6F2"/>
<dbReference type="PANTHER" id="PTHR19923:SF0">
    <property type="entry name" value="PLEIOTROPIC REGULATOR 1"/>
    <property type="match status" value="1"/>
</dbReference>
<organism evidence="15 16">
    <name type="scientific">Angiostrongylus cantonensis</name>
    <name type="common">Rat lungworm</name>
    <dbReference type="NCBI Taxonomy" id="6313"/>
    <lineage>
        <taxon>Eukaryota</taxon>
        <taxon>Metazoa</taxon>
        <taxon>Ecdysozoa</taxon>
        <taxon>Nematoda</taxon>
        <taxon>Chromadorea</taxon>
        <taxon>Rhabditida</taxon>
        <taxon>Rhabditina</taxon>
        <taxon>Rhabditomorpha</taxon>
        <taxon>Strongyloidea</taxon>
        <taxon>Metastrongylidae</taxon>
        <taxon>Angiostrongylus</taxon>
    </lineage>
</organism>
<keyword evidence="4" id="KW-0507">mRNA processing</keyword>
<evidence type="ECO:0000313" key="16">
    <source>
        <dbReference type="WBParaSite" id="ACAC_0000096201-mRNA-1"/>
    </source>
</evidence>
<feature type="region of interest" description="Disordered" evidence="14">
    <location>
        <begin position="1"/>
        <end position="32"/>
    </location>
</feature>
<keyword evidence="6" id="KW-0677">Repeat</keyword>
<evidence type="ECO:0000256" key="6">
    <source>
        <dbReference type="ARBA" id="ARBA00022737"/>
    </source>
</evidence>
<dbReference type="PROSITE" id="PS50082">
    <property type="entry name" value="WD_REPEATS_2"/>
    <property type="match status" value="5"/>
</dbReference>
<dbReference type="PROSITE" id="PS50294">
    <property type="entry name" value="WD_REPEATS_REGION"/>
    <property type="match status" value="4"/>
</dbReference>
<dbReference type="Gene3D" id="2.130.10.10">
    <property type="entry name" value="YVTN repeat-like/Quinoprotein amine dehydrogenase"/>
    <property type="match status" value="1"/>
</dbReference>
<evidence type="ECO:0000256" key="8">
    <source>
        <dbReference type="ARBA" id="ARBA00023242"/>
    </source>
</evidence>
<reference evidence="15" key="1">
    <citation type="submission" date="2012-09" db="EMBL/GenBank/DDBJ databases">
        <authorList>
            <person name="Martin A.A."/>
        </authorList>
    </citation>
    <scope>NUCLEOTIDE SEQUENCE</scope>
</reference>
<dbReference type="PRINTS" id="PR00320">
    <property type="entry name" value="GPROTEINBRPT"/>
</dbReference>
<dbReference type="SMART" id="SM00320">
    <property type="entry name" value="WD40"/>
    <property type="match status" value="7"/>
</dbReference>
<reference evidence="16" key="2">
    <citation type="submission" date="2016-04" db="UniProtKB">
        <authorList>
            <consortium name="WormBaseParasite"/>
        </authorList>
    </citation>
    <scope>IDENTIFICATION</scope>
</reference>
<dbReference type="InterPro" id="IPR019775">
    <property type="entry name" value="WD40_repeat_CS"/>
</dbReference>
<keyword evidence="7" id="KW-0508">mRNA splicing</keyword>
<evidence type="ECO:0000256" key="3">
    <source>
        <dbReference type="ARBA" id="ARBA00022574"/>
    </source>
</evidence>
<accession>A0A158P6F2</accession>
<comment type="subcellular location">
    <subcellularLocation>
        <location evidence="1">Nucleus</location>
    </subcellularLocation>
</comment>
<dbReference type="GO" id="GO:0000974">
    <property type="term" value="C:Prp19 complex"/>
    <property type="evidence" value="ECO:0007669"/>
    <property type="project" value="TreeGrafter"/>
</dbReference>
<feature type="repeat" description="WD" evidence="13">
    <location>
        <begin position="269"/>
        <end position="310"/>
    </location>
</feature>
<dbReference type="SUPFAM" id="SSF50978">
    <property type="entry name" value="WD40 repeat-like"/>
    <property type="match status" value="1"/>
</dbReference>
<evidence type="ECO:0000256" key="1">
    <source>
        <dbReference type="ARBA" id="ARBA00004123"/>
    </source>
</evidence>
<feature type="region of interest" description="Disordered" evidence="14">
    <location>
        <begin position="683"/>
        <end position="817"/>
    </location>
</feature>
<dbReference type="GO" id="GO:0071013">
    <property type="term" value="C:catalytic step 2 spliceosome"/>
    <property type="evidence" value="ECO:0007669"/>
    <property type="project" value="TreeGrafter"/>
</dbReference>
<evidence type="ECO:0000256" key="14">
    <source>
        <dbReference type="SAM" id="MobiDB-lite"/>
    </source>
</evidence>
<keyword evidence="5" id="KW-0747">Spliceosome</keyword>
<proteinExistence type="inferred from homology"/>
<dbReference type="Pfam" id="PF00400">
    <property type="entry name" value="WD40"/>
    <property type="match status" value="5"/>
</dbReference>
<evidence type="ECO:0000256" key="13">
    <source>
        <dbReference type="PROSITE-ProRule" id="PRU00221"/>
    </source>
</evidence>
<dbReference type="InterPro" id="IPR015943">
    <property type="entry name" value="WD40/YVTN_repeat-like_dom_sf"/>
</dbReference>
<dbReference type="InterPro" id="IPR045241">
    <property type="entry name" value="Prp46/PLRG1-like"/>
</dbReference>
<evidence type="ECO:0000256" key="10">
    <source>
        <dbReference type="ARBA" id="ARBA00046238"/>
    </source>
</evidence>
<feature type="repeat" description="WD" evidence="13">
    <location>
        <begin position="394"/>
        <end position="434"/>
    </location>
</feature>
<dbReference type="InterPro" id="IPR005037">
    <property type="entry name" value="PRP38"/>
</dbReference>
<feature type="repeat" description="WD" evidence="13">
    <location>
        <begin position="311"/>
        <end position="352"/>
    </location>
</feature>
<evidence type="ECO:0000313" key="15">
    <source>
        <dbReference type="Proteomes" id="UP000035642"/>
    </source>
</evidence>
<dbReference type="InterPro" id="IPR036322">
    <property type="entry name" value="WD40_repeat_dom_sf"/>
</dbReference>
<keyword evidence="8" id="KW-0539">Nucleus</keyword>
<evidence type="ECO:0000256" key="2">
    <source>
        <dbReference type="ARBA" id="ARBA00006164"/>
    </source>
</evidence>
<evidence type="ECO:0000256" key="5">
    <source>
        <dbReference type="ARBA" id="ARBA00022728"/>
    </source>
</evidence>
<dbReference type="STRING" id="6313.A0A158P6F2"/>
<dbReference type="GO" id="GO:0000398">
    <property type="term" value="P:mRNA splicing, via spliceosome"/>
    <property type="evidence" value="ECO:0007669"/>
    <property type="project" value="InterPro"/>
</dbReference>
<dbReference type="Pfam" id="PF03371">
    <property type="entry name" value="PRP38"/>
    <property type="match status" value="1"/>
</dbReference>
<comment type="function">
    <text evidence="10">Involved in pre-mRNA splicing as component of the spliceosome. Component of the PRP19-CDC5L complex that forms an integral part of the spliceosome and is required for activating pre-mRNA splicing. As a component of the minor spliceosome, involved in the splicing of U12-type introns in pre-mRNAs.</text>
</comment>
<dbReference type="GO" id="GO:0071011">
    <property type="term" value="C:precatalytic spliceosome"/>
    <property type="evidence" value="ECO:0007669"/>
    <property type="project" value="TreeGrafter"/>
</dbReference>
<dbReference type="InterPro" id="IPR020472">
    <property type="entry name" value="WD40_PAC1"/>
</dbReference>
<protein>
    <recommendedName>
        <fullName evidence="12">Pleiotropic regulator 1</fullName>
    </recommendedName>
</protein>
<comment type="similarity">
    <text evidence="2">Belongs to the PRP38 family.</text>
</comment>
<feature type="compositionally biased region" description="Basic and acidic residues" evidence="14">
    <location>
        <begin position="711"/>
        <end position="799"/>
    </location>
</feature>
<evidence type="ECO:0000256" key="12">
    <source>
        <dbReference type="ARBA" id="ARBA00073631"/>
    </source>
</evidence>
<sequence length="832" mass="96142">MSADVQPVTIGNEETNDAEKNADDGEGGIQQPDQLQKTLLNLVFRSMKRTHDMFSCDYTTFPELSEPDLGFIRSLKKKCEYGAVIRHVEEAKKRREQEMLKLPSTKPTVAIGSVVNSSDGPLTITDGTGKPSSTGAAQGQVISSLPVGSSSNRAEDNTTRSLLPLRAPMMVKPKWHAPWKLYRVISGHTGWVRAVDVEPQNQWFASGGGDRIIKIWDLATGKLRLSLTGHISAVRAVKVSPRHPFLFSGGEDKQVKCWDLEYNKVIRHYHGHLSAVQALSIHPTLDVLLTCARDSTTRVWDMRTKAQVHCLSGHTNTVSDVVSQAAEPQVVTASHDSTVRLWDLASGRSICTLTHHKKSVRALVLHPRLFMFASASPDNIKQWKFPKGEFMQNLSGHNSIVNSLVCNEDGVLVSAGDNGSMCFWDWRSGFCFQRIQTKAQPGSIDSEAGIYAMCYDKTGLRLITAEADKTIKMYREDEEAMANRTVKEAHTVRGTNPQFLVEKIIRQRIYDSKYWKENCFALSADLIVDRALDLRYIGGIYAGNVKPTPFLCLSLKILQIQPEKDIIIEFIQQEQSKYARALGAMYLRLTFTSVEIYKYLEPLFNDYRKLRYMNKQGRFELVYMDEFIDNLLREERYCDIQLPRLQICRTLFQPFQKRQALEEAGELEPYRSILDEDLDALSASDSEDEREKKERRKEKPRLISRRRSHSRDRSRERDRGRDKGKERDREEKKRERSREREREKERDRERDRHNVRDRYDKDRDRRRDRSRDRDRDRDRDRRDRERTRRDDRDRDERGDHHRSKRGAKDGEEREIDEANALRAKLGLAPLER</sequence>
<name>A0A158P6F2_ANGCA</name>
<dbReference type="WBParaSite" id="ACAC_0000096201-mRNA-1">
    <property type="protein sequence ID" value="ACAC_0000096201-mRNA-1"/>
    <property type="gene ID" value="ACAC_0000096201"/>
</dbReference>
<feature type="compositionally biased region" description="Basic residues" evidence="14">
    <location>
        <begin position="693"/>
        <end position="710"/>
    </location>
</feature>
<feature type="repeat" description="WD" evidence="13">
    <location>
        <begin position="227"/>
        <end position="268"/>
    </location>
</feature>
<dbReference type="Proteomes" id="UP000035642">
    <property type="component" value="Unassembled WGS sequence"/>
</dbReference>
<feature type="repeat" description="WD" evidence="13">
    <location>
        <begin position="185"/>
        <end position="226"/>
    </location>
</feature>
<evidence type="ECO:0000256" key="4">
    <source>
        <dbReference type="ARBA" id="ARBA00022664"/>
    </source>
</evidence>
<comment type="subunit">
    <text evidence="11">Identified in the spliceosome C complex. Component of the PRP19-CDC5L splicing complex composed of a core complex comprising a homotetramer of PRPF19, CDC5L, PLRG1 and BCAS2, and at least three less stably associated proteins CTNNBL1, CWC15 and HSPA8. Interacts (via its WD40 repeat domain) directly with CDC5L (via its C-terminal); the interaction is required for mRNA splicing but not for spliceosome assembly. Component of the minor spliceosome, which splices U12-type introns. Within this complex, interacts with CRIPT. Also interacts directly in the complex with BCAS2 and PRPF19. Interacts with USB1.</text>
</comment>
<evidence type="ECO:0000256" key="7">
    <source>
        <dbReference type="ARBA" id="ARBA00023187"/>
    </source>
</evidence>
<evidence type="ECO:0000256" key="9">
    <source>
        <dbReference type="ARBA" id="ARBA00025726"/>
    </source>
</evidence>
<dbReference type="PANTHER" id="PTHR19923">
    <property type="entry name" value="WD40 REPEAT PROTEINPRL1/PRL2-RELATED"/>
    <property type="match status" value="1"/>
</dbReference>
<dbReference type="InterPro" id="IPR001680">
    <property type="entry name" value="WD40_rpt"/>
</dbReference>
<dbReference type="PROSITE" id="PS00678">
    <property type="entry name" value="WD_REPEATS_1"/>
    <property type="match status" value="2"/>
</dbReference>
<evidence type="ECO:0000256" key="11">
    <source>
        <dbReference type="ARBA" id="ARBA00062641"/>
    </source>
</evidence>
<dbReference type="FunFam" id="2.130.10.10:FF:000012">
    <property type="entry name" value="Putative pleiotropic regulator 1"/>
    <property type="match status" value="1"/>
</dbReference>